<dbReference type="PANTHER" id="PTHR39332">
    <property type="entry name" value="BLL4707 PROTEIN"/>
    <property type="match status" value="1"/>
</dbReference>
<sequence length="156" mass="17747">METKEKATMSSPFQYEATLLDQNPGIVWGMIKNLQFDVLCPSWIANVHWEQGEPGKVGSVVTFEYTDGAKWQFQVSEISDIKNTIVFELIEANPPAMATGILNKITIHKETLNNKTFLIWETIFSTDTTTEVILDNKFKKVDFLVSMSRYFQAASQ</sequence>
<dbReference type="InterPro" id="IPR023393">
    <property type="entry name" value="START-like_dom_sf"/>
</dbReference>
<organism evidence="1 2">
    <name type="scientific">Blepharisma stoltei</name>
    <dbReference type="NCBI Taxonomy" id="1481888"/>
    <lineage>
        <taxon>Eukaryota</taxon>
        <taxon>Sar</taxon>
        <taxon>Alveolata</taxon>
        <taxon>Ciliophora</taxon>
        <taxon>Postciliodesmatophora</taxon>
        <taxon>Heterotrichea</taxon>
        <taxon>Heterotrichida</taxon>
        <taxon>Blepharismidae</taxon>
        <taxon>Blepharisma</taxon>
    </lineage>
</organism>
<keyword evidence="2" id="KW-1185">Reference proteome</keyword>
<accession>A0AAU9IS01</accession>
<proteinExistence type="predicted"/>
<reference evidence="1" key="1">
    <citation type="submission" date="2021-09" db="EMBL/GenBank/DDBJ databases">
        <authorList>
            <consortium name="AG Swart"/>
            <person name="Singh M."/>
            <person name="Singh A."/>
            <person name="Seah K."/>
            <person name="Emmerich C."/>
        </authorList>
    </citation>
    <scope>NUCLEOTIDE SEQUENCE</scope>
    <source>
        <strain evidence="1">ATCC30299</strain>
    </source>
</reference>
<gene>
    <name evidence="1" type="ORF">BSTOLATCC_MIC18846</name>
</gene>
<dbReference type="EMBL" id="CAJZBQ010000018">
    <property type="protein sequence ID" value="CAG9317602.1"/>
    <property type="molecule type" value="Genomic_DNA"/>
</dbReference>
<protein>
    <recommendedName>
        <fullName evidence="3">SRPBCC family protein</fullName>
    </recommendedName>
</protein>
<evidence type="ECO:0000313" key="1">
    <source>
        <dbReference type="EMBL" id="CAG9317602.1"/>
    </source>
</evidence>
<dbReference type="PANTHER" id="PTHR39332:SF7">
    <property type="entry name" value="SRPBCC FAMILY PROTEIN"/>
    <property type="match status" value="1"/>
</dbReference>
<evidence type="ECO:0000313" key="2">
    <source>
        <dbReference type="Proteomes" id="UP001162131"/>
    </source>
</evidence>
<dbReference type="Proteomes" id="UP001162131">
    <property type="component" value="Unassembled WGS sequence"/>
</dbReference>
<evidence type="ECO:0008006" key="3">
    <source>
        <dbReference type="Google" id="ProtNLM"/>
    </source>
</evidence>
<dbReference type="SUPFAM" id="SSF55961">
    <property type="entry name" value="Bet v1-like"/>
    <property type="match status" value="1"/>
</dbReference>
<comment type="caution">
    <text evidence="1">The sequence shown here is derived from an EMBL/GenBank/DDBJ whole genome shotgun (WGS) entry which is preliminary data.</text>
</comment>
<dbReference type="AlphaFoldDB" id="A0AAU9IS01"/>
<dbReference type="Gene3D" id="3.30.530.20">
    <property type="match status" value="1"/>
</dbReference>
<name>A0AAU9IS01_9CILI</name>